<dbReference type="InterPro" id="IPR046839">
    <property type="entry name" value="ABC_toxin_N"/>
</dbReference>
<proteinExistence type="predicted"/>
<gene>
    <name evidence="6" type="ORF">EDB81DRAFT_926762</name>
</gene>
<dbReference type="Pfam" id="PF20220">
    <property type="entry name" value="ABC_toxin_N"/>
    <property type="match status" value="1"/>
</dbReference>
<evidence type="ECO:0000256" key="1">
    <source>
        <dbReference type="SAM" id="Coils"/>
    </source>
</evidence>
<protein>
    <recommendedName>
        <fullName evidence="8">Insecticidal toxin complex protein</fullName>
    </recommendedName>
</protein>
<feature type="coiled-coil region" evidence="1">
    <location>
        <begin position="2637"/>
        <end position="2678"/>
    </location>
</feature>
<dbReference type="Pfam" id="PF18413">
    <property type="entry name" value="Neuraminidase"/>
    <property type="match status" value="1"/>
</dbReference>
<evidence type="ECO:0000256" key="2">
    <source>
        <dbReference type="SAM" id="MobiDB-lite"/>
    </source>
</evidence>
<sequence>MASLAASEALLNSQLGNDKAAPIIEALKEEDGDFTKAQVKLSAQLAQPILHRARLIHSLARFYASHPSIVTGLLNKTGDASSLQDVALDNSQADLTELATLSQEHPQTEREPQIDGHGPNTSIAPKLFGAEPTAVLRRMIADDEAGPFLDESIRDGATAFLANQPPTFNIRKDSLLRASQNPESFKGISADQQKPVVQSLQSIQRVQALTTAPEAIGPVLKAGFSSAFHISSIPQSQFIRQMNAEENVTPEIAKQIHENAVNSRIQNDHALTTMLQTVRGTGIAALDGVSTMEDRTQMLQTQFNSTISHGHGGNDASKKPKPTVDLAAMFGSLDYCECSDCNSINSPAAYFVELLEFLRNNNLHWDKTKWKNSGEEGIAGTTLEKLFARRPDLGCIELTCENTNTVLPYIDLANEVMESFVVHQRKYERDGHDPKRATIDVFNVEDETTSELLSMPQHTNYNAYCILNTAVYPIVNAPYHQALDEARIFLENIGTSRYELLRYFPPSYRSHSGTSQADGIAFRAQHEITIRRAATCEFFLMTPLEYIAITKQHFWAKGFWELKKKREFLDEEYHKDINRKTAWEYWGYDTRQELLDTTEATALGLRFVKKQFLPRAQISYVDLVDLVKTRYINPNFPTGRDKVILDSIHFSYKYLATLVKPKARDPWHKWGALVKFLLNWQPWARRQGVTDVPCGLSLSKKEIFCWLKAWFEPLGQLIVLESGDGPRLPVEGPVVEYTPPPPPDPEVPRIRLAVAAPKVKFDPWATGAKIEHIGDLDRSGLIKKNDIVIGSVAADGTVLDASQYNSTTEAVEPKLIHYLAATETCNIDGVRLKHLDGSSLTCTEWDRAQAFLRLWRKLGWTINEVDRALEGLAPPPDSSVDDPGDSSGSESITDWGQIIDKPCPTCSCAVRKQKCNCNGPCTPEEDEDCCDVAGPGSPLEITPEFLDQLVAIKEIISLTGVDLMQLLTLWTTISVEGNPSLYSKLFLIHSVYAIDDVFKPDDDGNFLTNPTTISGHLPVLRAALKAKADDLSAIITYSKVEDDLTLENISKLYSYTVLARMLRIKLPLVPQIIDLCGDAFSNAQSTLDILKLWQQIQDHGFTLSQMNYLILGTNDPLRPIGPTLPTVLKATKTMLDGLKDIETENADVEEADLPSLTADILTAKVSLIFDPTIASKVVGILNGTNVYTTNAPANLTLAIPDGLAAKLKYQSLATTTPPRANVSITGILTADETAAAKALATQSGWSEAIDRLAKQPIRFFDENLFGIFSNEGEAKSKLLAGDIPPPPPAQSSTGDPTQPAPPPPVDNSTAGSKTLYFLRGFLPFLRKELSKRLIVSSVSGPAGISSPELTDVLLTQVVFIGDDESPAMQVLAEIHKPSASSESSFNGYLIPASTDAFTFVCGGFDEEPAPLVIDGKPIRLSNRQEDPNDVWFSDLVPLTNGQLYPLVVSDQPASNLQWKTARSPVASIPSASLLPENSSSTTMDVFVKLFKVGLVIKGFDLSIDELKYFIGHSPDFSDLELANVKIPTWTRLANYSAFRDSLSNMAIKLIDFFKWIETRKDATQLADQIHNLTNWKADIVSKLISRLGLTLASFKNEIALVTLQKLIEIQTKVAVDPELLFKWADTRSYFWEESRRISEAIRNNVRSRYDVDTWEKIAQPLFDRLRRNQRDALIAYLLVQEPLKRWGVIDADGLFEFFLIDVQMGSCLQTSRIKQAISTVQLYVQRCLLNLEKEYNVVPSDIDQDRWNWMNEYRLWEANRKVFLWPENWLDPTLRDDKSEIFQTLEAKLLQKDVSAEAVQDGIKNYLASVDQVANLEVLGLLVDPPKNPERVHIFAKTQSAPYFFFYRVYMVKERNWMPWETMQVDITTYEQEDKNGIVYRTGSYLLPVVWNGRLLVFIPQITKKTLPAQQADGETSVVNLGNKKTKKATPISYWEFKMGWSEYRNRKWTQKKVTTSAIAKIPTINPSAEDPPTLPPISGYQFVPMIEGTEPLTRVVVGVFQNDKTAIGSFAFDGSNVWVRDSSGTSTFKLESEMTTEFIRRRVDWNATGGPTPRPRLQEPICWLLVHQPPTATLLWAFRKIFGLFRYMEDIKTPADRADPFGGIEPSVKATPSSDYHELKTPYALYNWELALHAPMLLMNKLFSVQLFDEALQVAHYVFNPFADRSAAPLPGDLWRFPPFKNVLPESALEKTFAQLDPNTPVSADNVINEWRNNPFAPHVVARGRRQAYMKWFAIQYIKILVAYGDKYFTQNTLESIPYAIQLYVRAAHLYGPRGQKIPRRGKKKVETYKSLLNQWDGFSNAVTQMELMFPFSNQSDASVGQLHGKNVLANIFGFATSRYFCIPNNPELTAVRDLIDDRLYKIRHCQDINGVVRQLPLFEPPLDPGLLVQAAAAGISFASVLSDLNAPMPNYRFPYLMQKALELCNELKSTAGAFLAAKEKLDSEQLAQIHGQQETSIANLMMEMKKLNLEEANRSMAALENSRLAPQYRLRHFITLIGGDLGKIVNQDTDFSELENRMEALIQAGSYKLVGSEKLDMDKAESAADHNSWVGEVEALSGYLHMIPTSDIAAQPWGMGINTKWGPQSFAHAAAATARKMKIKVDDLSAEGANAARMTSFLRQLQERVYQANVAGYEITNADKQINVQKQKMAIAEQDITQAQQVIDNAKETLDFLKSKYSNDILYSWMENSLRGLYYQTYTLAYQLAKKAERAYQFERGLDPSDSSFISFGYWDANRDGLLASERLYLSLKQLETAYQSDRGYDYEITKNISLRQVAPLALLNLRELGSCEVVLPELLFDMDFPGHYSRRIKSVSLTFPCVVGPYTSISCTARLLESEYRTSSVATSGSDYPRGASGDSDDGADPRFRNPTAIPISAIAVSSAQNDSGLFELNFRDERWDYGTLSDVVFTVRYTSREGGERLRTAAAGAVKAFVESIEAASQDSGLFAVFDLRADFAGEWAKAVSPPQQPASGSASEPRKMSLRDLQDRLPAFTRPQDGSAKGSRVQAVSVWVYLNKGSWVSGLNLIDGTGTSNSLNAEPALGGSAVWSYTDLGAEVGSWELELTGDGKEKLRKGWLVVRYALQ</sequence>
<keyword evidence="1" id="KW-0175">Coiled coil</keyword>
<name>A0A9P9D141_9HYPO</name>
<feature type="domain" description="ABC toxin N-terminal" evidence="5">
    <location>
        <begin position="1663"/>
        <end position="1786"/>
    </location>
</feature>
<organism evidence="6 7">
    <name type="scientific">Dactylonectria macrodidyma</name>
    <dbReference type="NCBI Taxonomy" id="307937"/>
    <lineage>
        <taxon>Eukaryota</taxon>
        <taxon>Fungi</taxon>
        <taxon>Dikarya</taxon>
        <taxon>Ascomycota</taxon>
        <taxon>Pezizomycotina</taxon>
        <taxon>Sordariomycetes</taxon>
        <taxon>Hypocreomycetidae</taxon>
        <taxon>Hypocreales</taxon>
        <taxon>Nectriaceae</taxon>
        <taxon>Dactylonectria</taxon>
    </lineage>
</organism>
<feature type="region of interest" description="Disordered" evidence="2">
    <location>
        <begin position="101"/>
        <end position="126"/>
    </location>
</feature>
<reference evidence="6" key="1">
    <citation type="journal article" date="2021" name="Nat. Commun.">
        <title>Genetic determinants of endophytism in the Arabidopsis root mycobiome.</title>
        <authorList>
            <person name="Mesny F."/>
            <person name="Miyauchi S."/>
            <person name="Thiergart T."/>
            <person name="Pickel B."/>
            <person name="Atanasova L."/>
            <person name="Karlsson M."/>
            <person name="Huettel B."/>
            <person name="Barry K.W."/>
            <person name="Haridas S."/>
            <person name="Chen C."/>
            <person name="Bauer D."/>
            <person name="Andreopoulos W."/>
            <person name="Pangilinan J."/>
            <person name="LaButti K."/>
            <person name="Riley R."/>
            <person name="Lipzen A."/>
            <person name="Clum A."/>
            <person name="Drula E."/>
            <person name="Henrissat B."/>
            <person name="Kohler A."/>
            <person name="Grigoriev I.V."/>
            <person name="Martin F.M."/>
            <person name="Hacquard S."/>
        </authorList>
    </citation>
    <scope>NUCLEOTIDE SEQUENCE</scope>
    <source>
        <strain evidence="6">MPI-CAGE-AT-0147</strain>
    </source>
</reference>
<evidence type="ECO:0000313" key="6">
    <source>
        <dbReference type="EMBL" id="KAH7110694.1"/>
    </source>
</evidence>
<feature type="domain" description="Neuraminidase-like" evidence="4">
    <location>
        <begin position="1816"/>
        <end position="1969"/>
    </location>
</feature>
<evidence type="ECO:0000259" key="5">
    <source>
        <dbReference type="Pfam" id="PF20220"/>
    </source>
</evidence>
<comment type="caution">
    <text evidence="6">The sequence shown here is derived from an EMBL/GenBank/DDBJ whole genome shotgun (WGS) entry which is preliminary data.</text>
</comment>
<keyword evidence="7" id="KW-1185">Reference proteome</keyword>
<evidence type="ECO:0000313" key="7">
    <source>
        <dbReference type="Proteomes" id="UP000738349"/>
    </source>
</evidence>
<evidence type="ECO:0000259" key="3">
    <source>
        <dbReference type="Pfam" id="PF18276"/>
    </source>
</evidence>
<dbReference type="EMBL" id="JAGMUV010000044">
    <property type="protein sequence ID" value="KAH7110694.1"/>
    <property type="molecule type" value="Genomic_DNA"/>
</dbReference>
<evidence type="ECO:0000259" key="4">
    <source>
        <dbReference type="Pfam" id="PF18413"/>
    </source>
</evidence>
<accession>A0A9P9D141</accession>
<dbReference type="Proteomes" id="UP000738349">
    <property type="component" value="Unassembled WGS sequence"/>
</dbReference>
<dbReference type="OrthoDB" id="4940706at2759"/>
<feature type="region of interest" description="Disordered" evidence="2">
    <location>
        <begin position="871"/>
        <end position="896"/>
    </location>
</feature>
<dbReference type="InterPro" id="IPR041079">
    <property type="entry name" value="Neuraminidase-like"/>
</dbReference>
<dbReference type="InterPro" id="IPR040840">
    <property type="entry name" value="TcA_TcB_BD"/>
</dbReference>
<evidence type="ECO:0008006" key="8">
    <source>
        <dbReference type="Google" id="ProtNLM"/>
    </source>
</evidence>
<feature type="domain" description="Tc toxin complex TcA C-terminal TcB-binding" evidence="3">
    <location>
        <begin position="2642"/>
        <end position="2899"/>
    </location>
</feature>
<feature type="region of interest" description="Disordered" evidence="2">
    <location>
        <begin position="2844"/>
        <end position="2866"/>
    </location>
</feature>
<feature type="region of interest" description="Disordered" evidence="2">
    <location>
        <begin position="1277"/>
        <end position="1309"/>
    </location>
</feature>
<dbReference type="Pfam" id="PF18276">
    <property type="entry name" value="TcA_TcB_BD"/>
    <property type="match status" value="1"/>
</dbReference>